<evidence type="ECO:0000313" key="4">
    <source>
        <dbReference type="Proteomes" id="UP000799772"/>
    </source>
</evidence>
<dbReference type="GO" id="GO:0016747">
    <property type="term" value="F:acyltransferase activity, transferring groups other than amino-acyl groups"/>
    <property type="evidence" value="ECO:0007669"/>
    <property type="project" value="InterPro"/>
</dbReference>
<dbReference type="OrthoDB" id="5819582at2759"/>
<gene>
    <name evidence="3" type="ORF">NA57DRAFT_46599</name>
</gene>
<feature type="transmembrane region" description="Helical" evidence="1">
    <location>
        <begin position="435"/>
        <end position="458"/>
    </location>
</feature>
<feature type="transmembrane region" description="Helical" evidence="1">
    <location>
        <begin position="470"/>
        <end position="491"/>
    </location>
</feature>
<dbReference type="InterPro" id="IPR002656">
    <property type="entry name" value="Acyl_transf_3_dom"/>
</dbReference>
<dbReference type="AlphaFoldDB" id="A0A9P4M2E7"/>
<feature type="transmembrane region" description="Helical" evidence="1">
    <location>
        <begin position="178"/>
        <end position="198"/>
    </location>
</feature>
<dbReference type="EMBL" id="ML978134">
    <property type="protein sequence ID" value="KAF2094450.1"/>
    <property type="molecule type" value="Genomic_DNA"/>
</dbReference>
<dbReference type="Pfam" id="PF01757">
    <property type="entry name" value="Acyl_transf_3"/>
    <property type="match status" value="1"/>
</dbReference>
<accession>A0A9P4M2E7</accession>
<dbReference type="InterPro" id="IPR050879">
    <property type="entry name" value="Acyltransferase_3"/>
</dbReference>
<sequence>MSSSFSDSDESAPFLEHEKESVSPSYFSQLAFLSWAAARIRRVCEALKRCRNLTLPHLYRTACPPRETSSENISPPSTSTAWLDGMRGFASFFVYIRHFASATHTHIEFGYGQDEENHFLIQLPFLRLVVGGPAMVALFFIISGYALSWAPLRSMHYESASKGLERLASGVFRRAIRLFMPGIVSTFLVMLCISMGLYDTGKAAVNDVDMPGFQEPGPPMLRKDPFVVQFRDWVQCTWKWLNVWKLTSHPYDVHTWTLPVEFSSSMALFLVLVAFSKCAPTIRLCLLASSVIYCHLKDNWTCWLFFAGSFLAQLKIIQDSKHAALSDCHLPTTETHANSMKMSRRIWAIKGDIARVCLFIAGLYLLSAPDFGAANDTPGYITLSRFIPSTWPESYRFLHCIGALLAVYATSSTSTSSLRCLFDNAFSTYLGKLSYAIYLVHGPVVHMLGFWLVPWCWSLTGKETMWDKEFGFMIAFIIVTIVVLRVADWFWRYVDAKCVLFARWVEKIFTGLG</sequence>
<keyword evidence="1" id="KW-1133">Transmembrane helix</keyword>
<evidence type="ECO:0000313" key="3">
    <source>
        <dbReference type="EMBL" id="KAF2094450.1"/>
    </source>
</evidence>
<dbReference type="PANTHER" id="PTHR23028:SF134">
    <property type="entry name" value="PUTATIVE (AFU_ORTHOLOGUE AFUA_4G08520)-RELATED"/>
    <property type="match status" value="1"/>
</dbReference>
<feature type="transmembrane region" description="Helical" evidence="1">
    <location>
        <begin position="256"/>
        <end position="275"/>
    </location>
</feature>
<feature type="transmembrane region" description="Helical" evidence="1">
    <location>
        <begin position="347"/>
        <end position="366"/>
    </location>
</feature>
<keyword evidence="1" id="KW-0812">Transmembrane</keyword>
<name>A0A9P4M2E7_9PEZI</name>
<evidence type="ECO:0000256" key="1">
    <source>
        <dbReference type="SAM" id="Phobius"/>
    </source>
</evidence>
<organism evidence="3 4">
    <name type="scientific">Rhizodiscina lignyota</name>
    <dbReference type="NCBI Taxonomy" id="1504668"/>
    <lineage>
        <taxon>Eukaryota</taxon>
        <taxon>Fungi</taxon>
        <taxon>Dikarya</taxon>
        <taxon>Ascomycota</taxon>
        <taxon>Pezizomycotina</taxon>
        <taxon>Dothideomycetes</taxon>
        <taxon>Pleosporomycetidae</taxon>
        <taxon>Aulographales</taxon>
        <taxon>Rhizodiscinaceae</taxon>
        <taxon>Rhizodiscina</taxon>
    </lineage>
</organism>
<evidence type="ECO:0000259" key="2">
    <source>
        <dbReference type="Pfam" id="PF01757"/>
    </source>
</evidence>
<dbReference type="PANTHER" id="PTHR23028">
    <property type="entry name" value="ACETYLTRANSFERASE"/>
    <property type="match status" value="1"/>
</dbReference>
<feature type="domain" description="Acyltransferase 3" evidence="2">
    <location>
        <begin position="81"/>
        <end position="485"/>
    </location>
</feature>
<keyword evidence="1" id="KW-0472">Membrane</keyword>
<keyword evidence="4" id="KW-1185">Reference proteome</keyword>
<proteinExistence type="predicted"/>
<comment type="caution">
    <text evidence="3">The sequence shown here is derived from an EMBL/GenBank/DDBJ whole genome shotgun (WGS) entry which is preliminary data.</text>
</comment>
<dbReference type="Proteomes" id="UP000799772">
    <property type="component" value="Unassembled WGS sequence"/>
</dbReference>
<protein>
    <recommendedName>
        <fullName evidence="2">Acyltransferase 3 domain-containing protein</fullName>
    </recommendedName>
</protein>
<feature type="transmembrane region" description="Helical" evidence="1">
    <location>
        <begin position="125"/>
        <end position="147"/>
    </location>
</feature>
<reference evidence="3" key="1">
    <citation type="journal article" date="2020" name="Stud. Mycol.">
        <title>101 Dothideomycetes genomes: a test case for predicting lifestyles and emergence of pathogens.</title>
        <authorList>
            <person name="Haridas S."/>
            <person name="Albert R."/>
            <person name="Binder M."/>
            <person name="Bloem J."/>
            <person name="Labutti K."/>
            <person name="Salamov A."/>
            <person name="Andreopoulos B."/>
            <person name="Baker S."/>
            <person name="Barry K."/>
            <person name="Bills G."/>
            <person name="Bluhm B."/>
            <person name="Cannon C."/>
            <person name="Castanera R."/>
            <person name="Culley D."/>
            <person name="Daum C."/>
            <person name="Ezra D."/>
            <person name="Gonzalez J."/>
            <person name="Henrissat B."/>
            <person name="Kuo A."/>
            <person name="Liang C."/>
            <person name="Lipzen A."/>
            <person name="Lutzoni F."/>
            <person name="Magnuson J."/>
            <person name="Mondo S."/>
            <person name="Nolan M."/>
            <person name="Ohm R."/>
            <person name="Pangilinan J."/>
            <person name="Park H.-J."/>
            <person name="Ramirez L."/>
            <person name="Alfaro M."/>
            <person name="Sun H."/>
            <person name="Tritt A."/>
            <person name="Yoshinaga Y."/>
            <person name="Zwiers L.-H."/>
            <person name="Turgeon B."/>
            <person name="Goodwin S."/>
            <person name="Spatafora J."/>
            <person name="Crous P."/>
            <person name="Grigoriev I."/>
        </authorList>
    </citation>
    <scope>NUCLEOTIDE SEQUENCE</scope>
    <source>
        <strain evidence="3">CBS 133067</strain>
    </source>
</reference>